<evidence type="ECO:0000313" key="4">
    <source>
        <dbReference type="Proteomes" id="UP000281955"/>
    </source>
</evidence>
<sequence>MTWLSWRQLRTQAAVLAAAALVALVAVGATGPRIRDLRSSAGAGFLSQLQFDRTERLLYVVGGLLLLLLPGLVGAFWGAPLLARELESGTFRLAWTQSTTRTRWLATKLAVAAALVAAGTAVLTFAVGWWAHPIDLAVARGHGAGRFSAPRMDPVLFGTRGIVPVGYALFALAVGATFGLLLRRSVLAMGLTLALVAVVQVLVPMELRARLVAPERRTLVVTAENFAGIQARGDGPRDPASSITRLVVDGAGSGDWQLTSDTVDGTGSVVQSLPAWVFDCGGGPPPDVSQGPPPSGPVTRTAQQGGDAARQACFTRLRNEGYRQLVVIQPASHFWALQLRETGLLLLASALLCGLCFWRVGRDFS</sequence>
<protein>
    <recommendedName>
        <fullName evidence="5">ABC-2 family transporter</fullName>
    </recommendedName>
</protein>
<name>A0A420XUJ9_9ACTN</name>
<feature type="transmembrane region" description="Helical" evidence="2">
    <location>
        <begin position="186"/>
        <end position="203"/>
    </location>
</feature>
<feature type="transmembrane region" description="Helical" evidence="2">
    <location>
        <begin position="104"/>
        <end position="131"/>
    </location>
</feature>
<feature type="compositionally biased region" description="Pro residues" evidence="1">
    <location>
        <begin position="283"/>
        <end position="296"/>
    </location>
</feature>
<evidence type="ECO:0000256" key="1">
    <source>
        <dbReference type="SAM" id="MobiDB-lite"/>
    </source>
</evidence>
<keyword evidence="2" id="KW-1133">Transmembrane helix</keyword>
<feature type="transmembrane region" description="Helical" evidence="2">
    <location>
        <begin position="161"/>
        <end position="181"/>
    </location>
</feature>
<feature type="region of interest" description="Disordered" evidence="1">
    <location>
        <begin position="282"/>
        <end position="305"/>
    </location>
</feature>
<dbReference type="RefSeq" id="WP_121192181.1">
    <property type="nucleotide sequence ID" value="NZ_RBWV01000009.1"/>
</dbReference>
<proteinExistence type="predicted"/>
<evidence type="ECO:0008006" key="5">
    <source>
        <dbReference type="Google" id="ProtNLM"/>
    </source>
</evidence>
<keyword evidence="2" id="KW-0472">Membrane</keyword>
<dbReference type="GO" id="GO:0140359">
    <property type="term" value="F:ABC-type transporter activity"/>
    <property type="evidence" value="ECO:0007669"/>
    <property type="project" value="InterPro"/>
</dbReference>
<dbReference type="Proteomes" id="UP000281955">
    <property type="component" value="Unassembled WGS sequence"/>
</dbReference>
<dbReference type="InParanoid" id="A0A420XUJ9"/>
<keyword evidence="2" id="KW-0812">Transmembrane</keyword>
<evidence type="ECO:0000313" key="3">
    <source>
        <dbReference type="EMBL" id="RKS80505.1"/>
    </source>
</evidence>
<gene>
    <name evidence="3" type="ORF">CLV35_0941</name>
</gene>
<dbReference type="EMBL" id="RBWV01000009">
    <property type="protein sequence ID" value="RKS80505.1"/>
    <property type="molecule type" value="Genomic_DNA"/>
</dbReference>
<dbReference type="GO" id="GO:0005886">
    <property type="term" value="C:plasma membrane"/>
    <property type="evidence" value="ECO:0007669"/>
    <property type="project" value="UniProtKB-SubCell"/>
</dbReference>
<dbReference type="OrthoDB" id="3579673at2"/>
<evidence type="ECO:0000256" key="2">
    <source>
        <dbReference type="SAM" id="Phobius"/>
    </source>
</evidence>
<comment type="caution">
    <text evidence="3">The sequence shown here is derived from an EMBL/GenBank/DDBJ whole genome shotgun (WGS) entry which is preliminary data.</text>
</comment>
<reference evidence="3 4" key="1">
    <citation type="submission" date="2018-10" db="EMBL/GenBank/DDBJ databases">
        <title>Genomic Encyclopedia of Archaeal and Bacterial Type Strains, Phase II (KMG-II): from individual species to whole genera.</title>
        <authorList>
            <person name="Goeker M."/>
        </authorList>
    </citation>
    <scope>NUCLEOTIDE SEQUENCE [LARGE SCALE GENOMIC DNA]</scope>
    <source>
        <strain evidence="3 4">RP-AC37</strain>
    </source>
</reference>
<accession>A0A420XUJ9</accession>
<dbReference type="AlphaFoldDB" id="A0A420XUJ9"/>
<organism evidence="3 4">
    <name type="scientific">Motilibacter peucedani</name>
    <dbReference type="NCBI Taxonomy" id="598650"/>
    <lineage>
        <taxon>Bacteria</taxon>
        <taxon>Bacillati</taxon>
        <taxon>Actinomycetota</taxon>
        <taxon>Actinomycetes</taxon>
        <taxon>Motilibacterales</taxon>
        <taxon>Motilibacteraceae</taxon>
        <taxon>Motilibacter</taxon>
    </lineage>
</organism>
<keyword evidence="4" id="KW-1185">Reference proteome</keyword>
<feature type="transmembrane region" description="Helical" evidence="2">
    <location>
        <begin position="57"/>
        <end position="83"/>
    </location>
</feature>